<proteinExistence type="predicted"/>
<evidence type="ECO:0000313" key="1">
    <source>
        <dbReference type="EMBL" id="RSU08961.1"/>
    </source>
</evidence>
<name>A0A430ALG3_9ENTE</name>
<dbReference type="AlphaFoldDB" id="A0A430ALG3"/>
<organism evidence="1 2">
    <name type="scientific">Vagococcus elongatus</name>
    <dbReference type="NCBI Taxonomy" id="180344"/>
    <lineage>
        <taxon>Bacteria</taxon>
        <taxon>Bacillati</taxon>
        <taxon>Bacillota</taxon>
        <taxon>Bacilli</taxon>
        <taxon>Lactobacillales</taxon>
        <taxon>Enterococcaceae</taxon>
        <taxon>Vagococcus</taxon>
    </lineage>
</organism>
<evidence type="ECO:0000313" key="2">
    <source>
        <dbReference type="Proteomes" id="UP000287605"/>
    </source>
</evidence>
<gene>
    <name evidence="1" type="ORF">CBF29_12690</name>
</gene>
<keyword evidence="2" id="KW-1185">Reference proteome</keyword>
<sequence length="74" mass="8748">MITAKLTEWLEIKRLVRKDYPTKCRYFRFSARKQKMKKIYHSSKTVHEASVENVELSVFPSVTLQGKAIINYIV</sequence>
<protein>
    <submittedName>
        <fullName evidence="1">Uncharacterized protein</fullName>
    </submittedName>
</protein>
<comment type="caution">
    <text evidence="1">The sequence shown here is derived from an EMBL/GenBank/DDBJ whole genome shotgun (WGS) entry which is preliminary data.</text>
</comment>
<dbReference type="Proteomes" id="UP000287605">
    <property type="component" value="Unassembled WGS sequence"/>
</dbReference>
<dbReference type="EMBL" id="NGKA01000029">
    <property type="protein sequence ID" value="RSU08961.1"/>
    <property type="molecule type" value="Genomic_DNA"/>
</dbReference>
<reference evidence="1 2" key="1">
    <citation type="submission" date="2017-05" db="EMBL/GenBank/DDBJ databases">
        <title>Vagococcus spp. assemblies.</title>
        <authorList>
            <person name="Gulvik C.A."/>
        </authorList>
    </citation>
    <scope>NUCLEOTIDE SEQUENCE [LARGE SCALE GENOMIC DNA]</scope>
    <source>
        <strain evidence="1 2">CCUG 51432</strain>
    </source>
</reference>
<accession>A0A430ALG3</accession>